<reference evidence="1 2" key="1">
    <citation type="journal article" date="2022" name="Syst. Appl. Microbiol.">
        <title>Pseudomonas alliivorans sp. nov., a plant-pathogenic bacterium isolated from onion foliage in Georgia, USA.</title>
        <authorList>
            <person name="Zhao M."/>
            <person name="Tyson C."/>
            <person name="Chen H.C."/>
            <person name="Paudel S."/>
            <person name="Gitaitis R."/>
            <person name="Kvitko B."/>
            <person name="Dutta B."/>
        </authorList>
    </citation>
    <scope>NUCLEOTIDE SEQUENCE [LARGE SCALE GENOMIC DNA]</scope>
    <source>
        <strain evidence="1 2">20GA0068</strain>
    </source>
</reference>
<dbReference type="InterPro" id="IPR025459">
    <property type="entry name" value="DUF4279"/>
</dbReference>
<dbReference type="Proteomes" id="UP000673197">
    <property type="component" value="Unassembled WGS sequence"/>
</dbReference>
<dbReference type="Pfam" id="PF14106">
    <property type="entry name" value="DUF4279"/>
    <property type="match status" value="1"/>
</dbReference>
<dbReference type="RefSeq" id="WP_210041693.1">
    <property type="nucleotide sequence ID" value="NZ_JAFFZW010000002.1"/>
</dbReference>
<organism evidence="1 2">
    <name type="scientific">Pseudomonas alliivorans</name>
    <dbReference type="NCBI Taxonomy" id="2810613"/>
    <lineage>
        <taxon>Bacteria</taxon>
        <taxon>Pseudomonadati</taxon>
        <taxon>Pseudomonadota</taxon>
        <taxon>Gammaproteobacteria</taxon>
        <taxon>Pseudomonadales</taxon>
        <taxon>Pseudomonadaceae</taxon>
        <taxon>Pseudomonas</taxon>
    </lineage>
</organism>
<accession>A0ABS4C4I0</accession>
<gene>
    <name evidence="1" type="ORF">JTJ32_08025</name>
</gene>
<sequence length="127" mass="13812">MESLARLMITSDHMTSSQITDFIGFAGDNIWNAGDSKADAKVVESDSGLVFESRLARSLDLSFHIGSIMSRLKGAERELLSFSALSGCEIQLSCVVYSDSAPPLNFEKAVMRWVGDIGASLDIDIYL</sequence>
<evidence type="ECO:0000313" key="2">
    <source>
        <dbReference type="Proteomes" id="UP000673197"/>
    </source>
</evidence>
<evidence type="ECO:0000313" key="1">
    <source>
        <dbReference type="EMBL" id="MBP0945269.1"/>
    </source>
</evidence>
<proteinExistence type="predicted"/>
<comment type="caution">
    <text evidence="1">The sequence shown here is derived from an EMBL/GenBank/DDBJ whole genome shotgun (WGS) entry which is preliminary data.</text>
</comment>
<protein>
    <submittedName>
        <fullName evidence="1">DUF4279 domain-containing protein</fullName>
    </submittedName>
</protein>
<dbReference type="EMBL" id="JAFFZW010000002">
    <property type="protein sequence ID" value="MBP0945269.1"/>
    <property type="molecule type" value="Genomic_DNA"/>
</dbReference>
<name>A0ABS4C4I0_9PSED</name>
<keyword evidence="2" id="KW-1185">Reference proteome</keyword>